<proteinExistence type="predicted"/>
<feature type="compositionally biased region" description="Basic residues" evidence="1">
    <location>
        <begin position="179"/>
        <end position="198"/>
    </location>
</feature>
<feature type="transmembrane region" description="Helical" evidence="2">
    <location>
        <begin position="41"/>
        <end position="63"/>
    </location>
</feature>
<dbReference type="Proteomes" id="UP000623269">
    <property type="component" value="Unassembled WGS sequence"/>
</dbReference>
<keyword evidence="2" id="KW-1133">Transmembrane helix</keyword>
<evidence type="ECO:0000313" key="3">
    <source>
        <dbReference type="EMBL" id="MBH1940737.1"/>
    </source>
</evidence>
<reference evidence="3" key="1">
    <citation type="submission" date="2020-12" db="EMBL/GenBank/DDBJ databases">
        <title>M. sibirica DSM 26468T genome.</title>
        <authorList>
            <person name="Thieme N."/>
            <person name="Rettenmaier R."/>
            <person name="Zverlov V."/>
            <person name="Liebl W."/>
        </authorList>
    </citation>
    <scope>NUCLEOTIDE SEQUENCE</scope>
    <source>
        <strain evidence="3">DSM 26468</strain>
    </source>
</reference>
<accession>A0A8J7KWP3</accession>
<sequence length="230" mass="27428">MNIAITVELQFFLISILWGVILLFAYDILRVIRRLIKHNSFFLAFEDLIFWVIASVFIFAMLYVKNNGIIRGFSVMGMGIGMVVYHYILSDWMVKTVTKLIYILLKPIKLLMKQLHRILRLIKLKVMKIIRFLLIRLKKRTKSAKIFLDKKKQRRKEKIEQQRQRKAEMKQKKAELKPKKAKANKKDNKRRQTSFKKSKSSDDEKKTDVNEKAYVNNGRRRTVEIQPIKK</sequence>
<dbReference type="EMBL" id="JAEAGR010000006">
    <property type="protein sequence ID" value="MBH1940737.1"/>
    <property type="molecule type" value="Genomic_DNA"/>
</dbReference>
<protein>
    <submittedName>
        <fullName evidence="3">Spore cortex biosynthesis protein YabQ</fullName>
    </submittedName>
</protein>
<dbReference type="RefSeq" id="WP_197660962.1">
    <property type="nucleotide sequence ID" value="NZ_JAEAGR010000006.1"/>
</dbReference>
<feature type="compositionally biased region" description="Basic and acidic residues" evidence="1">
    <location>
        <begin position="157"/>
        <end position="178"/>
    </location>
</feature>
<organism evidence="3 4">
    <name type="scientific">Mobilitalea sibirica</name>
    <dbReference type="NCBI Taxonomy" id="1462919"/>
    <lineage>
        <taxon>Bacteria</taxon>
        <taxon>Bacillati</taxon>
        <taxon>Bacillota</taxon>
        <taxon>Clostridia</taxon>
        <taxon>Lachnospirales</taxon>
        <taxon>Lachnospiraceae</taxon>
        <taxon>Mobilitalea</taxon>
    </lineage>
</organism>
<name>A0A8J7KWP3_9FIRM</name>
<dbReference type="AlphaFoldDB" id="A0A8J7KWP3"/>
<dbReference type="Pfam" id="PF09578">
    <property type="entry name" value="Spore_YabQ"/>
    <property type="match status" value="1"/>
</dbReference>
<dbReference type="NCBIfam" id="TIGR02893">
    <property type="entry name" value="spore_yabQ"/>
    <property type="match status" value="1"/>
</dbReference>
<feature type="transmembrane region" description="Helical" evidence="2">
    <location>
        <begin position="69"/>
        <end position="89"/>
    </location>
</feature>
<evidence type="ECO:0000256" key="1">
    <source>
        <dbReference type="SAM" id="MobiDB-lite"/>
    </source>
</evidence>
<evidence type="ECO:0000313" key="4">
    <source>
        <dbReference type="Proteomes" id="UP000623269"/>
    </source>
</evidence>
<dbReference type="InterPro" id="IPR019074">
    <property type="entry name" value="YabQ"/>
</dbReference>
<keyword evidence="4" id="KW-1185">Reference proteome</keyword>
<gene>
    <name evidence="3" type="ORF">I5677_07540</name>
</gene>
<keyword evidence="2" id="KW-0812">Transmembrane</keyword>
<feature type="transmembrane region" description="Helical" evidence="2">
    <location>
        <begin position="12"/>
        <end position="29"/>
    </location>
</feature>
<feature type="region of interest" description="Disordered" evidence="1">
    <location>
        <begin position="155"/>
        <end position="230"/>
    </location>
</feature>
<comment type="caution">
    <text evidence="3">The sequence shown here is derived from an EMBL/GenBank/DDBJ whole genome shotgun (WGS) entry which is preliminary data.</text>
</comment>
<feature type="compositionally biased region" description="Basic and acidic residues" evidence="1">
    <location>
        <begin position="199"/>
        <end position="211"/>
    </location>
</feature>
<keyword evidence="2" id="KW-0472">Membrane</keyword>
<evidence type="ECO:0000256" key="2">
    <source>
        <dbReference type="SAM" id="Phobius"/>
    </source>
</evidence>